<keyword evidence="1" id="KW-0472">Membrane</keyword>
<feature type="transmembrane region" description="Helical" evidence="1">
    <location>
        <begin position="179"/>
        <end position="205"/>
    </location>
</feature>
<dbReference type="GO" id="GO:0000747">
    <property type="term" value="P:conjugation with cellular fusion"/>
    <property type="evidence" value="ECO:0007669"/>
    <property type="project" value="TreeGrafter"/>
</dbReference>
<comment type="caution">
    <text evidence="2">The sequence shown here is derived from an EMBL/GenBank/DDBJ whole genome shotgun (WGS) entry which is preliminary data.</text>
</comment>
<sequence length="330" mass="35412">MAVSLGAQKLWQKTLGPFGHDVLHRLASLRKPVQLLNCGNIVLLCLLLSSCSVSNFLANIYLFSFIQPPSPEQASYLEVRVGYFSLCATTDPTTSWTCGRPDSTTAQFQSTNSTAHSQYDILKTAYDIQNEVVSPAALIITLFLHTLSLLVLSSFPLPSPPTTSPPRHTYPGVLHPTRLIIPLLLLIPFFSIHFALIAALWQHAVAGTAVSLARRASGGGVNAEVGGLAVGLVWLRVVGAFGVGVVEVVVGRKLLRRGSYVVLRDRDWVERDYGEGRVEEWVGGVGGEGGDGGGDCVVEEGTAEGDGGGEVGVEMSSVRRGRESRRLDFV</sequence>
<dbReference type="EMBL" id="JAULSU010000003">
    <property type="protein sequence ID" value="KAK0622763.1"/>
    <property type="molecule type" value="Genomic_DNA"/>
</dbReference>
<keyword evidence="1" id="KW-0812">Transmembrane</keyword>
<accession>A0AA40C399</accession>
<dbReference type="AlphaFoldDB" id="A0AA40C399"/>
<keyword evidence="3" id="KW-1185">Reference proteome</keyword>
<gene>
    <name evidence="2" type="ORF">B0T14DRAFT_514430</name>
</gene>
<feature type="transmembrane region" description="Helical" evidence="1">
    <location>
        <begin position="35"/>
        <end position="62"/>
    </location>
</feature>
<dbReference type="PANTHER" id="PTHR28092:SF1">
    <property type="entry name" value="FACTOR-INDUCED GENE 1 PROTEIN"/>
    <property type="match status" value="1"/>
</dbReference>
<dbReference type="GO" id="GO:0043332">
    <property type="term" value="C:mating projection tip"/>
    <property type="evidence" value="ECO:0007669"/>
    <property type="project" value="TreeGrafter"/>
</dbReference>
<feature type="transmembrane region" description="Helical" evidence="1">
    <location>
        <begin position="136"/>
        <end position="158"/>
    </location>
</feature>
<keyword evidence="1" id="KW-1133">Transmembrane helix</keyword>
<organism evidence="2 3">
    <name type="scientific">Immersiella caudata</name>
    <dbReference type="NCBI Taxonomy" id="314043"/>
    <lineage>
        <taxon>Eukaryota</taxon>
        <taxon>Fungi</taxon>
        <taxon>Dikarya</taxon>
        <taxon>Ascomycota</taxon>
        <taxon>Pezizomycotina</taxon>
        <taxon>Sordariomycetes</taxon>
        <taxon>Sordariomycetidae</taxon>
        <taxon>Sordariales</taxon>
        <taxon>Lasiosphaeriaceae</taxon>
        <taxon>Immersiella</taxon>
    </lineage>
</organism>
<evidence type="ECO:0000313" key="2">
    <source>
        <dbReference type="EMBL" id="KAK0622763.1"/>
    </source>
</evidence>
<dbReference type="Pfam" id="PF12351">
    <property type="entry name" value="Fig1"/>
    <property type="match status" value="1"/>
</dbReference>
<proteinExistence type="predicted"/>
<dbReference type="GO" id="GO:0016020">
    <property type="term" value="C:membrane"/>
    <property type="evidence" value="ECO:0007669"/>
    <property type="project" value="InterPro"/>
</dbReference>
<dbReference type="PANTHER" id="PTHR28092">
    <property type="entry name" value="FACTOR-INDUCED GENE 1 PROTEIN"/>
    <property type="match status" value="1"/>
</dbReference>
<dbReference type="Proteomes" id="UP001175000">
    <property type="component" value="Unassembled WGS sequence"/>
</dbReference>
<dbReference type="InterPro" id="IPR033481">
    <property type="entry name" value="Dni1/Fig1"/>
</dbReference>
<protein>
    <submittedName>
        <fullName evidence="2">Ca2+ regulator and membrane fusion protein Fig1-domain-containing protein</fullName>
    </submittedName>
</protein>
<name>A0AA40C399_9PEZI</name>
<reference evidence="2" key="1">
    <citation type="submission" date="2023-06" db="EMBL/GenBank/DDBJ databases">
        <title>Genome-scale phylogeny and comparative genomics of the fungal order Sordariales.</title>
        <authorList>
            <consortium name="Lawrence Berkeley National Laboratory"/>
            <person name="Hensen N."/>
            <person name="Bonometti L."/>
            <person name="Westerberg I."/>
            <person name="Brannstrom I.O."/>
            <person name="Guillou S."/>
            <person name="Cros-Aarteil S."/>
            <person name="Calhoun S."/>
            <person name="Haridas S."/>
            <person name="Kuo A."/>
            <person name="Mondo S."/>
            <person name="Pangilinan J."/>
            <person name="Riley R."/>
            <person name="Labutti K."/>
            <person name="Andreopoulos B."/>
            <person name="Lipzen A."/>
            <person name="Chen C."/>
            <person name="Yanf M."/>
            <person name="Daum C."/>
            <person name="Ng V."/>
            <person name="Clum A."/>
            <person name="Steindorff A."/>
            <person name="Ohm R."/>
            <person name="Martin F."/>
            <person name="Silar P."/>
            <person name="Natvig D."/>
            <person name="Lalanne C."/>
            <person name="Gautier V."/>
            <person name="Ament-Velasquez S.L."/>
            <person name="Kruys A."/>
            <person name="Hutchinson M.I."/>
            <person name="Powell A.J."/>
            <person name="Barry K."/>
            <person name="Miller A.N."/>
            <person name="Grigoriev I.V."/>
            <person name="Debuchy R."/>
            <person name="Gladieux P."/>
            <person name="Thoren M.H."/>
            <person name="Johannesson H."/>
        </authorList>
    </citation>
    <scope>NUCLEOTIDE SEQUENCE</scope>
    <source>
        <strain evidence="2">CBS 606.72</strain>
    </source>
</reference>
<evidence type="ECO:0000256" key="1">
    <source>
        <dbReference type="SAM" id="Phobius"/>
    </source>
</evidence>
<evidence type="ECO:0000313" key="3">
    <source>
        <dbReference type="Proteomes" id="UP001175000"/>
    </source>
</evidence>
<feature type="transmembrane region" description="Helical" evidence="1">
    <location>
        <begin position="225"/>
        <end position="250"/>
    </location>
</feature>